<reference evidence="2" key="1">
    <citation type="submission" date="2018-02" db="EMBL/GenBank/DDBJ databases">
        <authorList>
            <person name="Vasarhelyi B.M."/>
            <person name="Deshmukh S."/>
            <person name="Balint B."/>
            <person name="Kukolya J."/>
        </authorList>
    </citation>
    <scope>NUCLEOTIDE SEQUENCE</scope>
    <source>
        <strain evidence="2">KB22</strain>
    </source>
</reference>
<dbReference type="AlphaFoldDB" id="A0A928YQN8"/>
<dbReference type="InterPro" id="IPR038725">
    <property type="entry name" value="YdaG_split_barrel_FMN-bd"/>
</dbReference>
<name>A0A928YQN8_9SPHI</name>
<dbReference type="EMBL" id="PRDK01000006">
    <property type="protein sequence ID" value="MBE8714446.1"/>
    <property type="molecule type" value="Genomic_DNA"/>
</dbReference>
<gene>
    <name evidence="2" type="ORF">C4F49_12210</name>
</gene>
<comment type="caution">
    <text evidence="2">The sequence shown here is derived from an EMBL/GenBank/DDBJ whole genome shotgun (WGS) entry which is preliminary data.</text>
</comment>
<accession>A0A928YQN8</accession>
<dbReference type="PANTHER" id="PTHR34818">
    <property type="entry name" value="PROTEIN BLI-3"/>
    <property type="match status" value="1"/>
</dbReference>
<keyword evidence="3" id="KW-1185">Reference proteome</keyword>
<dbReference type="InterPro" id="IPR012349">
    <property type="entry name" value="Split_barrel_FMN-bd"/>
</dbReference>
<organism evidence="2 3">
    <name type="scientific">Sphingobacterium hungaricum</name>
    <dbReference type="NCBI Taxonomy" id="2082723"/>
    <lineage>
        <taxon>Bacteria</taxon>
        <taxon>Pseudomonadati</taxon>
        <taxon>Bacteroidota</taxon>
        <taxon>Sphingobacteriia</taxon>
        <taxon>Sphingobacteriales</taxon>
        <taxon>Sphingobacteriaceae</taxon>
        <taxon>Sphingobacterium</taxon>
    </lineage>
</organism>
<feature type="domain" description="General stress protein FMN-binding split barrel" evidence="1">
    <location>
        <begin position="12"/>
        <end position="158"/>
    </location>
</feature>
<protein>
    <submittedName>
        <fullName evidence="2">General stress protein</fullName>
    </submittedName>
</protein>
<dbReference type="InterPro" id="IPR052917">
    <property type="entry name" value="Stress-Dev_Protein"/>
</dbReference>
<evidence type="ECO:0000313" key="2">
    <source>
        <dbReference type="EMBL" id="MBE8714446.1"/>
    </source>
</evidence>
<dbReference type="SUPFAM" id="SSF50475">
    <property type="entry name" value="FMN-binding split barrel"/>
    <property type="match status" value="1"/>
</dbReference>
<dbReference type="Gene3D" id="2.30.110.10">
    <property type="entry name" value="Electron Transport, Fmn-binding Protein, Chain A"/>
    <property type="match status" value="1"/>
</dbReference>
<dbReference type="Proteomes" id="UP000616201">
    <property type="component" value="Unassembled WGS sequence"/>
</dbReference>
<dbReference type="PANTHER" id="PTHR34818:SF1">
    <property type="entry name" value="PROTEIN BLI-3"/>
    <property type="match status" value="1"/>
</dbReference>
<dbReference type="RefSeq" id="WP_196936297.1">
    <property type="nucleotide sequence ID" value="NZ_MU158698.1"/>
</dbReference>
<dbReference type="Pfam" id="PF16242">
    <property type="entry name" value="Pyrid_ox_like"/>
    <property type="match status" value="1"/>
</dbReference>
<evidence type="ECO:0000259" key="1">
    <source>
        <dbReference type="Pfam" id="PF16242"/>
    </source>
</evidence>
<sequence>MSKENVSNEEGIEKLKKLAEGIDVCMLCTGLDEQPIEVTPMSVQEVDDSGHIWFLASKESDKYVNIKRTNSVQLLFADNSNYHYLSVYGEANFSEDQERIDQYWNKMIEAWFEKGREDPNIVLIRVKPFDCYYWDTKNNKMISILKMAYSAISGSKMDEGREGKIEI</sequence>
<evidence type="ECO:0000313" key="3">
    <source>
        <dbReference type="Proteomes" id="UP000616201"/>
    </source>
</evidence>
<proteinExistence type="predicted"/>